<dbReference type="PANTHER" id="PTHR43436">
    <property type="entry name" value="ARAC-FAMILY TRANSCRIPTIONAL REGULATOR"/>
    <property type="match status" value="1"/>
</dbReference>
<keyword evidence="5" id="KW-1185">Reference proteome</keyword>
<dbReference type="InterPro" id="IPR018060">
    <property type="entry name" value="HTH_AraC"/>
</dbReference>
<dbReference type="InterPro" id="IPR009594">
    <property type="entry name" value="Tscrpt_reg_HTH_AraC_N"/>
</dbReference>
<keyword evidence="2" id="KW-0804">Transcription</keyword>
<dbReference type="AlphaFoldDB" id="A0A1E2S243"/>
<dbReference type="Pfam" id="PF12833">
    <property type="entry name" value="HTH_18"/>
    <property type="match status" value="1"/>
</dbReference>
<evidence type="ECO:0000259" key="3">
    <source>
        <dbReference type="PROSITE" id="PS01124"/>
    </source>
</evidence>
<dbReference type="GO" id="GO:0003700">
    <property type="term" value="F:DNA-binding transcription factor activity"/>
    <property type="evidence" value="ECO:0007669"/>
    <property type="project" value="InterPro"/>
</dbReference>
<accession>A0A1E2S243</accession>
<dbReference type="PANTHER" id="PTHR43436:SF1">
    <property type="entry name" value="TRANSCRIPTIONAL REGULATORY PROTEIN"/>
    <property type="match status" value="1"/>
</dbReference>
<dbReference type="Proteomes" id="UP000095087">
    <property type="component" value="Unassembled WGS sequence"/>
</dbReference>
<dbReference type="Pfam" id="PF06719">
    <property type="entry name" value="AraC_N"/>
    <property type="match status" value="1"/>
</dbReference>
<dbReference type="Gene3D" id="1.10.10.60">
    <property type="entry name" value="Homeodomain-like"/>
    <property type="match status" value="2"/>
</dbReference>
<name>A0A1E2S243_9HYPH</name>
<dbReference type="PATRIC" id="fig|1177755.3.peg.280"/>
<evidence type="ECO:0000256" key="2">
    <source>
        <dbReference type="ARBA" id="ARBA00023163"/>
    </source>
</evidence>
<dbReference type="InterPro" id="IPR009057">
    <property type="entry name" value="Homeodomain-like_sf"/>
</dbReference>
<feature type="domain" description="HTH araC/xylS-type" evidence="3">
    <location>
        <begin position="71"/>
        <end position="169"/>
    </location>
</feature>
<comment type="caution">
    <text evidence="4">The sequence shown here is derived from an EMBL/GenBank/DDBJ whole genome shotgun (WGS) entry which is preliminary data.</text>
</comment>
<evidence type="ECO:0000313" key="5">
    <source>
        <dbReference type="Proteomes" id="UP000095087"/>
    </source>
</evidence>
<evidence type="ECO:0000256" key="1">
    <source>
        <dbReference type="ARBA" id="ARBA00023015"/>
    </source>
</evidence>
<keyword evidence="1" id="KW-0805">Transcription regulation</keyword>
<sequence length="180" mass="20117">MAPAPALSVSAVTPELTDAAIRMLRLLDSPEDAKVLAPLIEREILFRLLQGEQGAKVREIAMADSRLQRVSRAIGWLKTNYRETLRVDDLAETAGMSASAFHSHFKSITAMSPLQYQKQLRLQEARRLMLLGMRDAASASYDVGYSSPSQFSREYRRLFGLPPSQDIERLRDLPQSLVAA</sequence>
<gene>
    <name evidence="4" type="ORF">A7A08_00283</name>
</gene>
<dbReference type="GO" id="GO:0043565">
    <property type="term" value="F:sequence-specific DNA binding"/>
    <property type="evidence" value="ECO:0007669"/>
    <property type="project" value="InterPro"/>
</dbReference>
<dbReference type="STRING" id="1177755.A7A08_00283"/>
<protein>
    <submittedName>
        <fullName evidence="4">Exoenzyme S synthesis regulatory protein ExsA</fullName>
    </submittedName>
</protein>
<dbReference type="SMART" id="SM00342">
    <property type="entry name" value="HTH_ARAC"/>
    <property type="match status" value="1"/>
</dbReference>
<evidence type="ECO:0000313" key="4">
    <source>
        <dbReference type="EMBL" id="ODA68460.1"/>
    </source>
</evidence>
<proteinExistence type="predicted"/>
<dbReference type="EMBL" id="MASI01000001">
    <property type="protein sequence ID" value="ODA68460.1"/>
    <property type="molecule type" value="Genomic_DNA"/>
</dbReference>
<dbReference type="PROSITE" id="PS01124">
    <property type="entry name" value="HTH_ARAC_FAMILY_2"/>
    <property type="match status" value="1"/>
</dbReference>
<reference evidence="4 5" key="1">
    <citation type="submission" date="2016-07" db="EMBL/GenBank/DDBJ databases">
        <title>Draft genome sequence of Methyloligella halotolerans C2T (VKM B-2706T=CCUG 61687T=DSM 25045T), a halotolerant polyhydroxybutyrate accumulating methylotroph.</title>
        <authorList>
            <person name="Vasilenko O.V."/>
            <person name="Doronina N.V."/>
            <person name="Poroshina M.N."/>
            <person name="Tarlachkov S.V."/>
            <person name="Trotsenko Y.A."/>
        </authorList>
    </citation>
    <scope>NUCLEOTIDE SEQUENCE [LARGE SCALE GENOMIC DNA]</scope>
    <source>
        <strain evidence="4 5">VKM B-2706</strain>
    </source>
</reference>
<dbReference type="SUPFAM" id="SSF46689">
    <property type="entry name" value="Homeodomain-like"/>
    <property type="match status" value="2"/>
</dbReference>
<organism evidence="4 5">
    <name type="scientific">Methyloligella halotolerans</name>
    <dbReference type="NCBI Taxonomy" id="1177755"/>
    <lineage>
        <taxon>Bacteria</taxon>
        <taxon>Pseudomonadati</taxon>
        <taxon>Pseudomonadota</taxon>
        <taxon>Alphaproteobacteria</taxon>
        <taxon>Hyphomicrobiales</taxon>
        <taxon>Hyphomicrobiaceae</taxon>
        <taxon>Methyloligella</taxon>
    </lineage>
</organism>